<feature type="region of interest" description="Disordered" evidence="1">
    <location>
        <begin position="85"/>
        <end position="115"/>
    </location>
</feature>
<evidence type="ECO:0000313" key="3">
    <source>
        <dbReference type="EMBL" id="MFC5815686.1"/>
    </source>
</evidence>
<evidence type="ECO:0000256" key="1">
    <source>
        <dbReference type="SAM" id="MobiDB-lite"/>
    </source>
</evidence>
<evidence type="ECO:0000256" key="2">
    <source>
        <dbReference type="SAM" id="Phobius"/>
    </source>
</evidence>
<protein>
    <recommendedName>
        <fullName evidence="5">Sensor domain-containing protein</fullName>
    </recommendedName>
</protein>
<gene>
    <name evidence="3" type="ORF">ACFPUY_11365</name>
</gene>
<name>A0ABW1BR20_9ACTN</name>
<feature type="compositionally biased region" description="Polar residues" evidence="1">
    <location>
        <begin position="106"/>
        <end position="115"/>
    </location>
</feature>
<dbReference type="RefSeq" id="WP_219545102.1">
    <property type="nucleotide sequence ID" value="NZ_JAHKRN010000013.1"/>
</dbReference>
<comment type="caution">
    <text evidence="3">The sequence shown here is derived from an EMBL/GenBank/DDBJ whole genome shotgun (WGS) entry which is preliminary data.</text>
</comment>
<keyword evidence="2" id="KW-0472">Membrane</keyword>
<feature type="transmembrane region" description="Helical" evidence="2">
    <location>
        <begin position="53"/>
        <end position="74"/>
    </location>
</feature>
<feature type="compositionally biased region" description="Low complexity" evidence="1">
    <location>
        <begin position="85"/>
        <end position="104"/>
    </location>
</feature>
<organism evidence="3 4">
    <name type="scientific">Nonomuraea harbinensis</name>
    <dbReference type="NCBI Taxonomy" id="1286938"/>
    <lineage>
        <taxon>Bacteria</taxon>
        <taxon>Bacillati</taxon>
        <taxon>Actinomycetota</taxon>
        <taxon>Actinomycetes</taxon>
        <taxon>Streptosporangiales</taxon>
        <taxon>Streptosporangiaceae</taxon>
        <taxon>Nonomuraea</taxon>
    </lineage>
</organism>
<reference evidence="4" key="1">
    <citation type="journal article" date="2019" name="Int. J. Syst. Evol. Microbiol.">
        <title>The Global Catalogue of Microorganisms (GCM) 10K type strain sequencing project: providing services to taxonomists for standard genome sequencing and annotation.</title>
        <authorList>
            <consortium name="The Broad Institute Genomics Platform"/>
            <consortium name="The Broad Institute Genome Sequencing Center for Infectious Disease"/>
            <person name="Wu L."/>
            <person name="Ma J."/>
        </authorList>
    </citation>
    <scope>NUCLEOTIDE SEQUENCE [LARGE SCALE GENOMIC DNA]</scope>
    <source>
        <strain evidence="4">CGMCC 4.7106</strain>
    </source>
</reference>
<dbReference type="EMBL" id="JBHSNW010000004">
    <property type="protein sequence ID" value="MFC5815686.1"/>
    <property type="molecule type" value="Genomic_DNA"/>
</dbReference>
<dbReference type="Proteomes" id="UP001596096">
    <property type="component" value="Unassembled WGS sequence"/>
</dbReference>
<evidence type="ECO:0000313" key="4">
    <source>
        <dbReference type="Proteomes" id="UP001596096"/>
    </source>
</evidence>
<evidence type="ECO:0008006" key="5">
    <source>
        <dbReference type="Google" id="ProtNLM"/>
    </source>
</evidence>
<keyword evidence="2" id="KW-1133">Transmembrane helix</keyword>
<keyword evidence="4" id="KW-1185">Reference proteome</keyword>
<feature type="region of interest" description="Disordered" evidence="1">
    <location>
        <begin position="1"/>
        <end position="46"/>
    </location>
</feature>
<accession>A0ABW1BR20</accession>
<proteinExistence type="predicted"/>
<sequence length="285" mass="29781">MPGHGDPAALVPSQADPPGRLPRQGELAPSGGPFRQPPFAAIQVQEPPKSKRALFATLGVLVLAGVATGGFFAVRSANTAAPANTAASAPTASPTSAPSVTPSAEPSGTSMLNSEITDPKTLSLKEAFPDKKVDAAGAAFTRVKSTVADDCEDAASGPFAEALKEQQCSRVLRATYVDRKRRYAVTTGIAVLPSKDAALEVDQAKNLSRNLWFRGLAGPEGSGGDRVHIAGGYAAGLVWGRYIVFSYATHADGHTPGDKEKTLVKVSSEFRDETAKVLERRITDN</sequence>
<keyword evidence="2" id="KW-0812">Transmembrane</keyword>